<protein>
    <submittedName>
        <fullName evidence="4">Vanomycin resistance protein VanB</fullName>
    </submittedName>
</protein>
<dbReference type="InterPro" id="IPR022029">
    <property type="entry name" value="YoaR-like_PG-bd"/>
</dbReference>
<keyword evidence="2" id="KW-0472">Membrane</keyword>
<feature type="domain" description="YoaR-like putative peptidoglycan binding" evidence="3">
    <location>
        <begin position="245"/>
        <end position="317"/>
    </location>
</feature>
<evidence type="ECO:0000313" key="4">
    <source>
        <dbReference type="EMBL" id="GHD01608.1"/>
    </source>
</evidence>
<keyword evidence="5" id="KW-1185">Reference proteome</keyword>
<evidence type="ECO:0000313" key="5">
    <source>
        <dbReference type="Proteomes" id="UP000642819"/>
    </source>
</evidence>
<dbReference type="PANTHER" id="PTHR35788">
    <property type="entry name" value="EXPORTED PROTEIN-RELATED"/>
    <property type="match status" value="1"/>
</dbReference>
<gene>
    <name evidence="4" type="ORF">GCM10008096_05920</name>
</gene>
<dbReference type="InterPro" id="IPR052913">
    <property type="entry name" value="Glycopeptide_resist_protein"/>
</dbReference>
<feature type="region of interest" description="Disordered" evidence="1">
    <location>
        <begin position="508"/>
        <end position="527"/>
    </location>
</feature>
<reference evidence="5" key="1">
    <citation type="journal article" date="2019" name="Int. J. Syst. Evol. Microbiol.">
        <title>The Global Catalogue of Microorganisms (GCM) 10K type strain sequencing project: providing services to taxonomists for standard genome sequencing and annotation.</title>
        <authorList>
            <consortium name="The Broad Institute Genomics Platform"/>
            <consortium name="The Broad Institute Genome Sequencing Center for Infectious Disease"/>
            <person name="Wu L."/>
            <person name="Ma J."/>
        </authorList>
    </citation>
    <scope>NUCLEOTIDE SEQUENCE [LARGE SCALE GENOMIC DNA]</scope>
    <source>
        <strain evidence="5">KCTC 19466</strain>
    </source>
</reference>
<dbReference type="RefSeq" id="WP_189348634.1">
    <property type="nucleotide sequence ID" value="NZ_BMXK01000002.1"/>
</dbReference>
<dbReference type="Pfam" id="PF04294">
    <property type="entry name" value="VanW"/>
    <property type="match status" value="1"/>
</dbReference>
<comment type="caution">
    <text evidence="4">The sequence shown here is derived from an EMBL/GenBank/DDBJ whole genome shotgun (WGS) entry which is preliminary data.</text>
</comment>
<dbReference type="PANTHER" id="PTHR35788:SF1">
    <property type="entry name" value="EXPORTED PROTEIN"/>
    <property type="match status" value="1"/>
</dbReference>
<feature type="transmembrane region" description="Helical" evidence="2">
    <location>
        <begin position="12"/>
        <end position="37"/>
    </location>
</feature>
<evidence type="ECO:0000256" key="2">
    <source>
        <dbReference type="SAM" id="Phobius"/>
    </source>
</evidence>
<feature type="domain" description="YoaR-like putative peptidoglycan binding" evidence="3">
    <location>
        <begin position="119"/>
        <end position="183"/>
    </location>
</feature>
<dbReference type="InterPro" id="IPR007391">
    <property type="entry name" value="Vancomycin_resist_VanW"/>
</dbReference>
<keyword evidence="2" id="KW-0812">Transmembrane</keyword>
<sequence length="568" mass="60207">MTSSKKGLSRAAKGWIIGGSIAVVAAGAYAGTAYALVGQVPHGTTVHGVGIGGLSNDQALEKLDTELGPLAEAPFEVVVGGESVSVDPAEAGLGLDLESTVAGYAGFTLDPVKLWQHVVGGSEVAPELSVDDPKLESALASAAEELDVAPTEGSLEFNELEPVVTAPLPGEQVAQNAAFGTVVERWFDPAAPIDLPTTVVPADVPAEEFDRAVENLAEPLVAGAITVRAEEHSAELSPALLAGAATFTPENGTIELELDAEKIVGSISEDNPGLGVEAREARVVLEDGKPAIIPSKTGLRVSPAGLGEKIIAAAGTQERSVAAEAEVTEPEFTTDDAKAWGIEEEILTFSTPYPDYDAVRTKNLEAGQRKLNGVIVEPGETFSLLGVLGPITRENGYFESGVVESGFSTTALGGGLSQISTQMFNVGWLAGYDDVEHRPHTRWFDRYPAGRESTLWEGQIDMKWKNNTDTAVMIQAWVGADRVYTRLWGTEHWDVTTATSDHYNLTDPETKYNEDEQCVPESGGQKGFTVDVTRTRTSAAETLPKETLTWTYAPWHKVVCGPPPGDDD</sequence>
<accession>A0ABQ3GCI3</accession>
<dbReference type="EMBL" id="BMXK01000002">
    <property type="protein sequence ID" value="GHD01608.1"/>
    <property type="molecule type" value="Genomic_DNA"/>
</dbReference>
<dbReference type="Pfam" id="PF12229">
    <property type="entry name" value="PG_binding_4"/>
    <property type="match status" value="2"/>
</dbReference>
<organism evidence="4 5">
    <name type="scientific">Zhihengliuella salsuginis</name>
    <dbReference type="NCBI Taxonomy" id="578222"/>
    <lineage>
        <taxon>Bacteria</taxon>
        <taxon>Bacillati</taxon>
        <taxon>Actinomycetota</taxon>
        <taxon>Actinomycetes</taxon>
        <taxon>Micrococcales</taxon>
        <taxon>Micrococcaceae</taxon>
        <taxon>Zhihengliuella</taxon>
    </lineage>
</organism>
<evidence type="ECO:0000256" key="1">
    <source>
        <dbReference type="SAM" id="MobiDB-lite"/>
    </source>
</evidence>
<keyword evidence="2" id="KW-1133">Transmembrane helix</keyword>
<evidence type="ECO:0000259" key="3">
    <source>
        <dbReference type="Pfam" id="PF12229"/>
    </source>
</evidence>
<name>A0ABQ3GCI3_9MICC</name>
<dbReference type="Proteomes" id="UP000642819">
    <property type="component" value="Unassembled WGS sequence"/>
</dbReference>
<proteinExistence type="predicted"/>